<evidence type="ECO:0000256" key="1">
    <source>
        <dbReference type="SAM" id="MobiDB-lite"/>
    </source>
</evidence>
<sequence length="101" mass="10945">MEMKLQRSTMSFRRQGSSGVTWNDKFLSGDLNMMKCNNHQGNRGPDVVMRRNGSDGGNGYMQRTVEAASPTFDPPSPKVSGCGFCGLGKPAKPITSNKSKS</sequence>
<keyword evidence="3" id="KW-1185">Reference proteome</keyword>
<gene>
    <name evidence="2" type="ORF">HRI_004416900</name>
</gene>
<feature type="region of interest" description="Disordered" evidence="1">
    <location>
        <begin position="1"/>
        <end position="21"/>
    </location>
</feature>
<dbReference type="PANTHER" id="PTHR33730">
    <property type="entry name" value="OS05G0542732 PROTEIN-RELATED"/>
    <property type="match status" value="1"/>
</dbReference>
<feature type="region of interest" description="Disordered" evidence="1">
    <location>
        <begin position="37"/>
        <end position="61"/>
    </location>
</feature>
<organism evidence="2 3">
    <name type="scientific">Hibiscus trionum</name>
    <name type="common">Flower of an hour</name>
    <dbReference type="NCBI Taxonomy" id="183268"/>
    <lineage>
        <taxon>Eukaryota</taxon>
        <taxon>Viridiplantae</taxon>
        <taxon>Streptophyta</taxon>
        <taxon>Embryophyta</taxon>
        <taxon>Tracheophyta</taxon>
        <taxon>Spermatophyta</taxon>
        <taxon>Magnoliopsida</taxon>
        <taxon>eudicotyledons</taxon>
        <taxon>Gunneridae</taxon>
        <taxon>Pentapetalae</taxon>
        <taxon>rosids</taxon>
        <taxon>malvids</taxon>
        <taxon>Malvales</taxon>
        <taxon>Malvaceae</taxon>
        <taxon>Malvoideae</taxon>
        <taxon>Hibiscus</taxon>
    </lineage>
</organism>
<reference evidence="2" key="1">
    <citation type="submission" date="2023-05" db="EMBL/GenBank/DDBJ databases">
        <title>Genome and transcriptome analyses reveal genes involved in the formation of fine ridges on petal epidermal cells in Hibiscus trionum.</title>
        <authorList>
            <person name="Koshimizu S."/>
            <person name="Masuda S."/>
            <person name="Ishii T."/>
            <person name="Shirasu K."/>
            <person name="Hoshino A."/>
            <person name="Arita M."/>
        </authorList>
    </citation>
    <scope>NUCLEOTIDE SEQUENCE</scope>
    <source>
        <strain evidence="2">Hamamatsu line</strain>
    </source>
</reference>
<dbReference type="Pfam" id="PF15697">
    <property type="entry name" value="DUF4666"/>
    <property type="match status" value="1"/>
</dbReference>
<evidence type="ECO:0000313" key="3">
    <source>
        <dbReference type="Proteomes" id="UP001165190"/>
    </source>
</evidence>
<dbReference type="AlphaFoldDB" id="A0A9W7J3T9"/>
<comment type="caution">
    <text evidence="2">The sequence shown here is derived from an EMBL/GenBank/DDBJ whole genome shotgun (WGS) entry which is preliminary data.</text>
</comment>
<proteinExistence type="predicted"/>
<dbReference type="PANTHER" id="PTHR33730:SF34">
    <property type="entry name" value="PLANT_F18B13-26 PROTEIN"/>
    <property type="match status" value="1"/>
</dbReference>
<name>A0A9W7J3T9_HIBTR</name>
<protein>
    <submittedName>
        <fullName evidence="2">MAPK SUBSTRATES IN THE STOMATAL LINEAGE 3 2</fullName>
    </submittedName>
</protein>
<evidence type="ECO:0000313" key="2">
    <source>
        <dbReference type="EMBL" id="GMJ07477.1"/>
    </source>
</evidence>
<dbReference type="OrthoDB" id="1652626at2759"/>
<accession>A0A9W7J3T9</accession>
<dbReference type="EMBL" id="BSYR01000048">
    <property type="protein sequence ID" value="GMJ07477.1"/>
    <property type="molecule type" value="Genomic_DNA"/>
</dbReference>
<dbReference type="Proteomes" id="UP001165190">
    <property type="component" value="Unassembled WGS sequence"/>
</dbReference>
<dbReference type="InterPro" id="IPR031421">
    <property type="entry name" value="DUF4666"/>
</dbReference>